<dbReference type="InterPro" id="IPR045083">
    <property type="entry name" value="ATP_synth_F0_asu_bact/mt"/>
</dbReference>
<keyword evidence="9 12" id="KW-0472">Membrane</keyword>
<accession>A0A516EZT3</accession>
<evidence type="ECO:0000256" key="4">
    <source>
        <dbReference type="ARBA" id="ARBA00022547"/>
    </source>
</evidence>
<dbReference type="SUPFAM" id="SSF81336">
    <property type="entry name" value="F1F0 ATP synthase subunit A"/>
    <property type="match status" value="1"/>
</dbReference>
<dbReference type="CDD" id="cd00310">
    <property type="entry name" value="ATP-synt_Fo_a_6"/>
    <property type="match status" value="1"/>
</dbReference>
<evidence type="ECO:0000313" key="13">
    <source>
        <dbReference type="EMBL" id="QDO72013.1"/>
    </source>
</evidence>
<feature type="transmembrane region" description="Helical" evidence="12">
    <location>
        <begin position="125"/>
        <end position="145"/>
    </location>
</feature>
<evidence type="ECO:0000256" key="10">
    <source>
        <dbReference type="ARBA" id="ARBA00023310"/>
    </source>
</evidence>
<keyword evidence="7 12" id="KW-1133">Transmembrane helix</keyword>
<evidence type="ECO:0000256" key="6">
    <source>
        <dbReference type="ARBA" id="ARBA00022781"/>
    </source>
</evidence>
<dbReference type="Pfam" id="PF00119">
    <property type="entry name" value="ATP-synt_A"/>
    <property type="match status" value="1"/>
</dbReference>
<protein>
    <recommendedName>
        <fullName evidence="11">ATP synthase subunit a</fullName>
    </recommendedName>
</protein>
<dbReference type="GO" id="GO:0046933">
    <property type="term" value="F:proton-transporting ATP synthase activity, rotational mechanism"/>
    <property type="evidence" value="ECO:0007669"/>
    <property type="project" value="TreeGrafter"/>
</dbReference>
<keyword evidence="13" id="KW-0496">Mitochondrion</keyword>
<dbReference type="InterPro" id="IPR023011">
    <property type="entry name" value="ATP_synth_F0_asu_AS"/>
</dbReference>
<dbReference type="EMBL" id="MG701393">
    <property type="protein sequence ID" value="QDO72013.1"/>
    <property type="molecule type" value="Genomic_DNA"/>
</dbReference>
<dbReference type="GO" id="GO:0005743">
    <property type="term" value="C:mitochondrial inner membrane"/>
    <property type="evidence" value="ECO:0007669"/>
    <property type="project" value="UniProtKB-SubCell"/>
</dbReference>
<dbReference type="PANTHER" id="PTHR11410:SF0">
    <property type="entry name" value="ATP SYNTHASE SUBUNIT A"/>
    <property type="match status" value="1"/>
</dbReference>
<dbReference type="InterPro" id="IPR000568">
    <property type="entry name" value="ATP_synth_F0_asu"/>
</dbReference>
<evidence type="ECO:0000256" key="3">
    <source>
        <dbReference type="ARBA" id="ARBA00022448"/>
    </source>
</evidence>
<dbReference type="InterPro" id="IPR035908">
    <property type="entry name" value="F0_ATP_A_sf"/>
</dbReference>
<gene>
    <name evidence="13" type="primary">ATP6</name>
</gene>
<dbReference type="GeneID" id="41043536"/>
<reference evidence="13" key="1">
    <citation type="submission" date="2017-12" db="EMBL/GenBank/DDBJ databases">
        <title>Mitogenomic data applied to Collembola phylogeny.</title>
        <authorList>
            <person name="Leo C."/>
            <person name="Frati F."/>
            <person name="Carapelli A."/>
        </authorList>
    </citation>
    <scope>NUCLEOTIDE SEQUENCE</scope>
</reference>
<dbReference type="RefSeq" id="YP_009681592.1">
    <property type="nucleotide sequence ID" value="NC_044134.1"/>
</dbReference>
<evidence type="ECO:0000256" key="7">
    <source>
        <dbReference type="ARBA" id="ARBA00022989"/>
    </source>
</evidence>
<dbReference type="AlphaFoldDB" id="A0A516EZT3"/>
<keyword evidence="6" id="KW-0375">Hydrogen ion transport</keyword>
<dbReference type="PROSITE" id="PS00449">
    <property type="entry name" value="ATPASE_A"/>
    <property type="match status" value="1"/>
</dbReference>
<sequence length="226" mass="25554">MMSNLFSIFDPTSSFKILNNWVALFIVILVMTPKYWKSSFKFNTLIKKMLFTLHEEFKTIIGPTSSKGITSLLIMLFTFILVNNFLGLFPYIFNSTSHMTITLSLALPLWLALMLYGWMNYSMHMFAHLVPQSTPTALMPFMVLIETISNTIRPMTLAVRLMANMIAGHLLMTLLGNQAVGAPMLIMSMVVLAQMMLLALELSVSIIQSYVFSVLVTLYTSEISDH</sequence>
<name>A0A516EZT3_9HEXA</name>
<dbReference type="NCBIfam" id="TIGR01131">
    <property type="entry name" value="ATP_synt_6_or_A"/>
    <property type="match status" value="1"/>
</dbReference>
<keyword evidence="8" id="KW-0406">Ion transport</keyword>
<dbReference type="PRINTS" id="PR00123">
    <property type="entry name" value="ATPASEA"/>
</dbReference>
<keyword evidence="5 12" id="KW-0812">Transmembrane</keyword>
<comment type="subcellular location">
    <subcellularLocation>
        <location evidence="1">Membrane</location>
        <topology evidence="1">Multi-pass membrane protein</topology>
    </subcellularLocation>
    <subcellularLocation>
        <location evidence="11">Mitochondrion inner membrane</location>
        <topology evidence="11">Multi-pass membrane protein</topology>
    </subcellularLocation>
</comment>
<evidence type="ECO:0000256" key="12">
    <source>
        <dbReference type="SAM" id="Phobius"/>
    </source>
</evidence>
<dbReference type="Gene3D" id="1.20.120.220">
    <property type="entry name" value="ATP synthase, F0 complex, subunit A"/>
    <property type="match status" value="1"/>
</dbReference>
<evidence type="ECO:0000256" key="5">
    <source>
        <dbReference type="ARBA" id="ARBA00022692"/>
    </source>
</evidence>
<evidence type="ECO:0000256" key="11">
    <source>
        <dbReference type="RuleBase" id="RU004450"/>
    </source>
</evidence>
<keyword evidence="4" id="KW-0138">CF(0)</keyword>
<geneLocation type="mitochondrion" evidence="13"/>
<comment type="similarity">
    <text evidence="2">Belongs to the ATPase A chain family.</text>
</comment>
<dbReference type="GO" id="GO:0045259">
    <property type="term" value="C:proton-transporting ATP synthase complex"/>
    <property type="evidence" value="ECO:0007669"/>
    <property type="project" value="UniProtKB-KW"/>
</dbReference>
<feature type="transmembrane region" description="Helical" evidence="12">
    <location>
        <begin position="20"/>
        <end position="36"/>
    </location>
</feature>
<keyword evidence="10" id="KW-0066">ATP synthesis</keyword>
<dbReference type="PANTHER" id="PTHR11410">
    <property type="entry name" value="ATP SYNTHASE SUBUNIT A"/>
    <property type="match status" value="1"/>
</dbReference>
<dbReference type="CTD" id="4508"/>
<evidence type="ECO:0000256" key="2">
    <source>
        <dbReference type="ARBA" id="ARBA00006810"/>
    </source>
</evidence>
<organism evidence="13">
    <name type="scientific">Dicyrtomina saundersi</name>
    <dbReference type="NCBI Taxonomy" id="438492"/>
    <lineage>
        <taxon>Eukaryota</taxon>
        <taxon>Metazoa</taxon>
        <taxon>Ecdysozoa</taxon>
        <taxon>Arthropoda</taxon>
        <taxon>Hexapoda</taxon>
        <taxon>Collembola</taxon>
        <taxon>Symphypleona</taxon>
        <taxon>Dicyrtomidae</taxon>
        <taxon>Dicyrtominae</taxon>
        <taxon>Dicyrtomina</taxon>
    </lineage>
</organism>
<evidence type="ECO:0000256" key="1">
    <source>
        <dbReference type="ARBA" id="ARBA00004141"/>
    </source>
</evidence>
<feature type="transmembrane region" description="Helical" evidence="12">
    <location>
        <begin position="72"/>
        <end position="93"/>
    </location>
</feature>
<proteinExistence type="inferred from homology"/>
<feature type="transmembrane region" description="Helical" evidence="12">
    <location>
        <begin position="100"/>
        <end position="119"/>
    </location>
</feature>
<evidence type="ECO:0000256" key="8">
    <source>
        <dbReference type="ARBA" id="ARBA00023065"/>
    </source>
</evidence>
<keyword evidence="3" id="KW-0813">Transport</keyword>
<evidence type="ECO:0000256" key="9">
    <source>
        <dbReference type="ARBA" id="ARBA00023136"/>
    </source>
</evidence>